<dbReference type="PANTHER" id="PTHR39586">
    <property type="entry name" value="CYTOPLASMIC PROTEIN-RELATED"/>
    <property type="match status" value="1"/>
</dbReference>
<dbReference type="GO" id="GO:0044010">
    <property type="term" value="P:single-species biofilm formation"/>
    <property type="evidence" value="ECO:0007669"/>
    <property type="project" value="TreeGrafter"/>
</dbReference>
<dbReference type="InterPro" id="IPR007384">
    <property type="entry name" value="UCP006257"/>
</dbReference>
<dbReference type="Gene3D" id="1.20.1440.40">
    <property type="entry name" value="YqcC-like"/>
    <property type="match status" value="1"/>
</dbReference>
<proteinExistence type="predicted"/>
<dbReference type="SUPFAM" id="SSF158452">
    <property type="entry name" value="YqcC-like"/>
    <property type="match status" value="1"/>
</dbReference>
<keyword evidence="3" id="KW-1185">Reference proteome</keyword>
<organism evidence="2 3">
    <name type="scientific">Solemya pervernicosa gill symbiont</name>
    <dbReference type="NCBI Taxonomy" id="642797"/>
    <lineage>
        <taxon>Bacteria</taxon>
        <taxon>Pseudomonadati</taxon>
        <taxon>Pseudomonadota</taxon>
        <taxon>Gammaproteobacteria</taxon>
        <taxon>sulfur-oxidizing symbionts</taxon>
    </lineage>
</organism>
<dbReference type="RefSeq" id="WP_078484144.1">
    <property type="nucleotide sequence ID" value="NZ_MPRL01000048.1"/>
</dbReference>
<evidence type="ECO:0000313" key="3">
    <source>
        <dbReference type="Proteomes" id="UP000191110"/>
    </source>
</evidence>
<dbReference type="Proteomes" id="UP000191110">
    <property type="component" value="Unassembled WGS sequence"/>
</dbReference>
<dbReference type="InterPro" id="IPR023376">
    <property type="entry name" value="YqcC-like_dom"/>
</dbReference>
<dbReference type="PIRSF" id="PIRSF006257">
    <property type="entry name" value="UCP006257"/>
    <property type="match status" value="1"/>
</dbReference>
<accession>A0A1T2L3D7</accession>
<dbReference type="PANTHER" id="PTHR39586:SF1">
    <property type="entry name" value="CYTOPLASMIC PROTEIN"/>
    <property type="match status" value="1"/>
</dbReference>
<dbReference type="InterPro" id="IPR036814">
    <property type="entry name" value="YqcC-like_sf"/>
</dbReference>
<reference evidence="2 3" key="1">
    <citation type="submission" date="2016-11" db="EMBL/GenBank/DDBJ databases">
        <title>Mixed transmission modes and dynamic genome evolution in an obligate animal-bacterial symbiosis.</title>
        <authorList>
            <person name="Russell S.L."/>
            <person name="Corbett-Detig R.B."/>
            <person name="Cavanaugh C.M."/>
        </authorList>
    </citation>
    <scope>NUCLEOTIDE SEQUENCE [LARGE SCALE GENOMIC DNA]</scope>
    <source>
        <strain evidence="2">Sveles-Q1</strain>
    </source>
</reference>
<comment type="caution">
    <text evidence="2">The sequence shown here is derived from an EMBL/GenBank/DDBJ whole genome shotgun (WGS) entry which is preliminary data.</text>
</comment>
<dbReference type="EMBL" id="MPRL01000048">
    <property type="protein sequence ID" value="OOZ39579.1"/>
    <property type="molecule type" value="Genomic_DNA"/>
</dbReference>
<gene>
    <name evidence="2" type="ORF">BOW53_11075</name>
</gene>
<evidence type="ECO:0000313" key="2">
    <source>
        <dbReference type="EMBL" id="OOZ39579.1"/>
    </source>
</evidence>
<sequence length="109" mass="12917">MEKVEYQIADLLLAIETEMRRLALWGEQPPEPERLESLVPFCHDTLEFHQWLQWVFLPQMKRLLENGQTLPTECDIYPLAEYSFNQQPTDAAQLLTLILNFDRLISRNN</sequence>
<feature type="domain" description="YqcC-like" evidence="1">
    <location>
        <begin position="7"/>
        <end position="104"/>
    </location>
</feature>
<dbReference type="OrthoDB" id="8794567at2"/>
<evidence type="ECO:0000259" key="1">
    <source>
        <dbReference type="Pfam" id="PF04287"/>
    </source>
</evidence>
<dbReference type="Pfam" id="PF04287">
    <property type="entry name" value="DUF446"/>
    <property type="match status" value="1"/>
</dbReference>
<dbReference type="AlphaFoldDB" id="A0A1T2L3D7"/>
<protein>
    <recommendedName>
        <fullName evidence="1">YqcC-like domain-containing protein</fullName>
    </recommendedName>
</protein>
<name>A0A1T2L3D7_9GAMM</name>